<accession>A0A2W7RTR9</accession>
<dbReference type="AlphaFoldDB" id="A0A2W7RTR9"/>
<dbReference type="InterPro" id="IPR027961">
    <property type="entry name" value="DUF4442"/>
</dbReference>
<name>A0A2W7RTR9_9BACT</name>
<dbReference type="RefSeq" id="WP_211307716.1">
    <property type="nucleotide sequence ID" value="NZ_QKZV01000003.1"/>
</dbReference>
<dbReference type="Gene3D" id="3.10.129.10">
    <property type="entry name" value="Hotdog Thioesterase"/>
    <property type="match status" value="1"/>
</dbReference>
<comment type="caution">
    <text evidence="2">The sequence shown here is derived from an EMBL/GenBank/DDBJ whole genome shotgun (WGS) entry which is preliminary data.</text>
</comment>
<evidence type="ECO:0000313" key="3">
    <source>
        <dbReference type="Proteomes" id="UP000249720"/>
    </source>
</evidence>
<keyword evidence="1" id="KW-0812">Transmembrane</keyword>
<dbReference type="SUPFAM" id="SSF54637">
    <property type="entry name" value="Thioesterase/thiol ester dehydrase-isomerase"/>
    <property type="match status" value="1"/>
</dbReference>
<dbReference type="EMBL" id="QKZV01000003">
    <property type="protein sequence ID" value="PZX63724.1"/>
    <property type="molecule type" value="Genomic_DNA"/>
</dbReference>
<dbReference type="InterPro" id="IPR029069">
    <property type="entry name" value="HotDog_dom_sf"/>
</dbReference>
<reference evidence="2 3" key="1">
    <citation type="submission" date="2018-06" db="EMBL/GenBank/DDBJ databases">
        <title>Genomic Encyclopedia of Archaeal and Bacterial Type Strains, Phase II (KMG-II): from individual species to whole genera.</title>
        <authorList>
            <person name="Goeker M."/>
        </authorList>
    </citation>
    <scope>NUCLEOTIDE SEQUENCE [LARGE SCALE GENOMIC DNA]</scope>
    <source>
        <strain evidence="2 3">DSM 23241</strain>
    </source>
</reference>
<dbReference type="Pfam" id="PF14539">
    <property type="entry name" value="DUF4442"/>
    <property type="match status" value="1"/>
</dbReference>
<gene>
    <name evidence="2" type="ORF">LX80_01382</name>
</gene>
<organism evidence="2 3">
    <name type="scientific">Hydrotalea sandarakina</name>
    <dbReference type="NCBI Taxonomy" id="1004304"/>
    <lineage>
        <taxon>Bacteria</taxon>
        <taxon>Pseudomonadati</taxon>
        <taxon>Bacteroidota</taxon>
        <taxon>Chitinophagia</taxon>
        <taxon>Chitinophagales</taxon>
        <taxon>Chitinophagaceae</taxon>
        <taxon>Hydrotalea</taxon>
    </lineage>
</organism>
<evidence type="ECO:0000256" key="1">
    <source>
        <dbReference type="SAM" id="Phobius"/>
    </source>
</evidence>
<keyword evidence="1" id="KW-0472">Membrane</keyword>
<evidence type="ECO:0000313" key="2">
    <source>
        <dbReference type="EMBL" id="PZX63724.1"/>
    </source>
</evidence>
<feature type="transmembrane region" description="Helical" evidence="1">
    <location>
        <begin position="34"/>
        <end position="55"/>
    </location>
</feature>
<keyword evidence="3" id="KW-1185">Reference proteome</keyword>
<proteinExistence type="predicted"/>
<keyword evidence="1" id="KW-1133">Transmembrane helix</keyword>
<sequence length="133" mass="14679">MAFWAGLRVKQLTTNEAVIGVKYRYLNKNPFRSIYFAVLSMAAELSTGILAFAHIADKQANVSMLVVGLNAQFLKKATGAIHFKCTNGDDIAAAIQQTINTGEGVSIICRSVGVNEHHEIVANFEFNWSFKRK</sequence>
<dbReference type="Proteomes" id="UP000249720">
    <property type="component" value="Unassembled WGS sequence"/>
</dbReference>
<protein>
    <submittedName>
        <fullName evidence="2">Uncharacterized protein DUF4442</fullName>
    </submittedName>
</protein>